<dbReference type="Pfam" id="PF11589">
    <property type="entry name" value="DUF3244"/>
    <property type="match status" value="1"/>
</dbReference>
<dbReference type="EMBL" id="CP113865">
    <property type="protein sequence ID" value="WAM33189.1"/>
    <property type="molecule type" value="Genomic_DNA"/>
</dbReference>
<proteinExistence type="predicted"/>
<evidence type="ECO:0000313" key="2">
    <source>
        <dbReference type="Proteomes" id="UP001164909"/>
    </source>
</evidence>
<dbReference type="RefSeq" id="WP_268760764.1">
    <property type="nucleotide sequence ID" value="NZ_CP113865.1"/>
</dbReference>
<sequence length="124" mass="14476">MLIINSGNFNQFKSDKVSYNTSIKRIGTKEYVTNIKFNYVVEYGKEETFVIYVDKDSLILNCQHMKCTNKITIKIKDKRDRIIYEKDIGEKGDEKLEVGNLKNGEYKLILFFKKGVGEGYIKIE</sequence>
<accession>A0ABY7BP61</accession>
<evidence type="ECO:0000313" key="1">
    <source>
        <dbReference type="EMBL" id="WAM33189.1"/>
    </source>
</evidence>
<name>A0ABY7BP61_9FIRM</name>
<organism evidence="1 2">
    <name type="scientific">Caldicellulosiruptor morganii</name>
    <dbReference type="NCBI Taxonomy" id="1387555"/>
    <lineage>
        <taxon>Bacteria</taxon>
        <taxon>Bacillati</taxon>
        <taxon>Bacillota</taxon>
        <taxon>Bacillota incertae sedis</taxon>
        <taxon>Caldicellulosiruptorales</taxon>
        <taxon>Caldicellulosiruptoraceae</taxon>
        <taxon>Caldicellulosiruptor</taxon>
    </lineage>
</organism>
<gene>
    <name evidence="1" type="ORF">OTK00_001665</name>
</gene>
<dbReference type="Proteomes" id="UP001164909">
    <property type="component" value="Chromosome"/>
</dbReference>
<keyword evidence="2" id="KW-1185">Reference proteome</keyword>
<dbReference type="InterPro" id="IPR021638">
    <property type="entry name" value="DUF3244"/>
</dbReference>
<protein>
    <submittedName>
        <fullName evidence="1">Uncharacterized protein</fullName>
    </submittedName>
</protein>
<reference evidence="1" key="1">
    <citation type="submission" date="2022-12" db="EMBL/GenBank/DDBJ databases">
        <authorList>
            <person name="Bing R.G."/>
            <person name="Willard D.J."/>
            <person name="Manesh M.J.H."/>
            <person name="Laemthong T."/>
            <person name="Crosby J.R."/>
            <person name="Kelly R.M."/>
        </authorList>
    </citation>
    <scope>NUCLEOTIDE SEQUENCE</scope>
    <source>
        <strain evidence="1">DSM 8990</strain>
    </source>
</reference>